<keyword evidence="6 10" id="KW-0888">Threonine protease</keyword>
<dbReference type="InterPro" id="IPR022281">
    <property type="entry name" value="ATP-dep_Prtase_HsIV_su"/>
</dbReference>
<dbReference type="KEGG" id="scc:Spico_0644"/>
<dbReference type="InterPro" id="IPR023333">
    <property type="entry name" value="Proteasome_suB-type"/>
</dbReference>
<dbReference type="InterPro" id="IPR001353">
    <property type="entry name" value="Proteasome_sua/b"/>
</dbReference>
<evidence type="ECO:0000256" key="8">
    <source>
        <dbReference type="ARBA" id="ARBA00022801"/>
    </source>
</evidence>
<feature type="binding site" evidence="10">
    <location>
        <position position="162"/>
    </location>
    <ligand>
        <name>Na(+)</name>
        <dbReference type="ChEBI" id="CHEBI:29101"/>
    </ligand>
</feature>
<organism evidence="11 12">
    <name type="scientific">Parasphaerochaeta coccoides (strain ATCC BAA-1237 / DSM 17374 / SPN1)</name>
    <name type="common">Sphaerochaeta coccoides</name>
    <dbReference type="NCBI Taxonomy" id="760011"/>
    <lineage>
        <taxon>Bacteria</taxon>
        <taxon>Pseudomonadati</taxon>
        <taxon>Spirochaetota</taxon>
        <taxon>Spirochaetia</taxon>
        <taxon>Spirochaetales</taxon>
        <taxon>Sphaerochaetaceae</taxon>
        <taxon>Parasphaerochaeta</taxon>
    </lineage>
</organism>
<evidence type="ECO:0000256" key="7">
    <source>
        <dbReference type="ARBA" id="ARBA00022723"/>
    </source>
</evidence>
<feature type="binding site" evidence="10">
    <location>
        <position position="165"/>
    </location>
    <ligand>
        <name>Na(+)</name>
        <dbReference type="ChEBI" id="CHEBI:29101"/>
    </ligand>
</feature>
<dbReference type="PIRSF" id="PIRSF039093">
    <property type="entry name" value="HslV"/>
    <property type="match status" value="1"/>
</dbReference>
<dbReference type="NCBIfam" id="TIGR03692">
    <property type="entry name" value="ATP_dep_HslV"/>
    <property type="match status" value="1"/>
</dbReference>
<dbReference type="eggNOG" id="COG5405">
    <property type="taxonomic scope" value="Bacteria"/>
</dbReference>
<comment type="similarity">
    <text evidence="2 10">Belongs to the peptidase T1B family. HslV subfamily.</text>
</comment>
<comment type="subunit">
    <text evidence="10">A double ring-shaped homohexamer of HslV is capped on each side by a ring-shaped HslU homohexamer. The assembly of the HslU/HslV complex is dependent on binding of ATP.</text>
</comment>
<sequence length="177" mass="18963">MSFKGTTIIAVRRGGHVAIAGDGQVTAGDTVMKGNARKVRTLYDGKIIIGFAGATADAFTLFELFETKLKKFNGDLTRAAVDLAKEWRIDRNLRRLEAMMLASDGSKIFLISGTGDVLEPEYDAIGIGSGGSYAYAAARAYLDSDTSSSAEEIARKSLEIAAHICIYTNTSINVEVL</sequence>
<keyword evidence="8 10" id="KW-0378">Hydrolase</keyword>
<dbReference type="CDD" id="cd01913">
    <property type="entry name" value="protease_HslV"/>
    <property type="match status" value="1"/>
</dbReference>
<evidence type="ECO:0000256" key="6">
    <source>
        <dbReference type="ARBA" id="ARBA00022698"/>
    </source>
</evidence>
<dbReference type="OrthoDB" id="9804884at2"/>
<dbReference type="HOGENOM" id="CLU_093872_1_0_12"/>
<dbReference type="HAMAP" id="MF_00248">
    <property type="entry name" value="HslV"/>
    <property type="match status" value="1"/>
</dbReference>
<reference evidence="11 12" key="2">
    <citation type="journal article" date="2012" name="Stand. Genomic Sci.">
        <title>Complete genome sequence of the termite hindgut bacterium Spirochaeta coccoides type strain (SPN1(T)), reclassification in the genus Sphaerochaeta as Sphaerochaeta coccoides comb. nov. and emendations of the family Spirochaetaceae and the genus Sphaerochaeta.</title>
        <authorList>
            <person name="Abt B."/>
            <person name="Han C."/>
            <person name="Scheuner C."/>
            <person name="Lu M."/>
            <person name="Lapidus A."/>
            <person name="Nolan M."/>
            <person name="Lucas S."/>
            <person name="Hammon N."/>
            <person name="Deshpande S."/>
            <person name="Cheng J.F."/>
            <person name="Tapia R."/>
            <person name="Goodwin L.A."/>
            <person name="Pitluck S."/>
            <person name="Liolios K."/>
            <person name="Pagani I."/>
            <person name="Ivanova N."/>
            <person name="Mavromatis K."/>
            <person name="Mikhailova N."/>
            <person name="Huntemann M."/>
            <person name="Pati A."/>
            <person name="Chen A."/>
            <person name="Palaniappan K."/>
            <person name="Land M."/>
            <person name="Hauser L."/>
            <person name="Brambilla E.M."/>
            <person name="Rohde M."/>
            <person name="Spring S."/>
            <person name="Gronow S."/>
            <person name="Goker M."/>
            <person name="Woyke T."/>
            <person name="Bristow J."/>
            <person name="Eisen J.A."/>
            <person name="Markowitz V."/>
            <person name="Hugenholtz P."/>
            <person name="Kyrpides N.C."/>
            <person name="Klenk H.P."/>
            <person name="Detter J.C."/>
        </authorList>
    </citation>
    <scope>NUCLEOTIDE SEQUENCE [LARGE SCALE GENOMIC DNA]</scope>
    <source>
        <strain evidence="12">ATCC BAA-1237 / DSM 17374 / SPN1</strain>
    </source>
</reference>
<dbReference type="GO" id="GO:0051603">
    <property type="term" value="P:proteolysis involved in protein catabolic process"/>
    <property type="evidence" value="ECO:0007669"/>
    <property type="project" value="InterPro"/>
</dbReference>
<evidence type="ECO:0000256" key="3">
    <source>
        <dbReference type="ARBA" id="ARBA00022490"/>
    </source>
</evidence>
<dbReference type="Gene3D" id="3.60.20.10">
    <property type="entry name" value="Glutamine Phosphoribosylpyrophosphate, subunit 1, domain 1"/>
    <property type="match status" value="1"/>
</dbReference>
<evidence type="ECO:0000256" key="2">
    <source>
        <dbReference type="ARBA" id="ARBA00006053"/>
    </source>
</evidence>
<dbReference type="SUPFAM" id="SSF56235">
    <property type="entry name" value="N-terminal nucleophile aminohydrolases (Ntn hydrolases)"/>
    <property type="match status" value="1"/>
</dbReference>
<name>F4GKV9_PARC1</name>
<dbReference type="RefSeq" id="WP_013739268.1">
    <property type="nucleotide sequence ID" value="NC_015436.1"/>
</dbReference>
<dbReference type="InterPro" id="IPR029055">
    <property type="entry name" value="Ntn_hydrolases_N"/>
</dbReference>
<keyword evidence="12" id="KW-1185">Reference proteome</keyword>
<keyword evidence="7 10" id="KW-0479">Metal-binding</keyword>
<dbReference type="EMBL" id="CP002659">
    <property type="protein sequence ID" value="AEC01872.1"/>
    <property type="molecule type" value="Genomic_DNA"/>
</dbReference>
<gene>
    <name evidence="10" type="primary">hslV</name>
    <name evidence="11" type="ordered locus">Spico_0644</name>
</gene>
<evidence type="ECO:0000256" key="1">
    <source>
        <dbReference type="ARBA" id="ARBA00004496"/>
    </source>
</evidence>
<dbReference type="GO" id="GO:0005839">
    <property type="term" value="C:proteasome core complex"/>
    <property type="evidence" value="ECO:0007669"/>
    <property type="project" value="InterPro"/>
</dbReference>
<evidence type="ECO:0000256" key="5">
    <source>
        <dbReference type="ARBA" id="ARBA00022670"/>
    </source>
</evidence>
<keyword evidence="9 10" id="KW-0915">Sodium</keyword>
<comment type="function">
    <text evidence="10">Protease subunit of a proteasome-like degradation complex believed to be a general protein degrading machinery.</text>
</comment>
<keyword evidence="4 10" id="KW-0021">Allosteric enzyme</keyword>
<dbReference type="GO" id="GO:0046872">
    <property type="term" value="F:metal ion binding"/>
    <property type="evidence" value="ECO:0007669"/>
    <property type="project" value="UniProtKB-KW"/>
</dbReference>
<dbReference type="Proteomes" id="UP000007939">
    <property type="component" value="Chromosome"/>
</dbReference>
<dbReference type="PANTHER" id="PTHR32194:SF0">
    <property type="entry name" value="ATP-DEPENDENT PROTEASE SUBUNIT HSLV"/>
    <property type="match status" value="1"/>
</dbReference>
<dbReference type="GO" id="GO:0009376">
    <property type="term" value="C:HslUV protease complex"/>
    <property type="evidence" value="ECO:0007669"/>
    <property type="project" value="UniProtKB-UniRule"/>
</dbReference>
<comment type="catalytic activity">
    <reaction evidence="10">
        <text>ATP-dependent cleavage of peptide bonds with broad specificity.</text>
        <dbReference type="EC" id="3.4.25.2"/>
    </reaction>
</comment>
<dbReference type="GO" id="GO:0004298">
    <property type="term" value="F:threonine-type endopeptidase activity"/>
    <property type="evidence" value="ECO:0007669"/>
    <property type="project" value="UniProtKB-KW"/>
</dbReference>
<comment type="activity regulation">
    <text evidence="10">Allosterically activated by HslU binding.</text>
</comment>
<evidence type="ECO:0000256" key="10">
    <source>
        <dbReference type="HAMAP-Rule" id="MF_00248"/>
    </source>
</evidence>
<proteinExistence type="inferred from homology"/>
<evidence type="ECO:0000313" key="12">
    <source>
        <dbReference type="Proteomes" id="UP000007939"/>
    </source>
</evidence>
<dbReference type="Pfam" id="PF00227">
    <property type="entry name" value="Proteasome"/>
    <property type="match status" value="1"/>
</dbReference>
<dbReference type="MEROPS" id="T01.006"/>
<dbReference type="STRING" id="760011.Spico_0644"/>
<reference evidence="12" key="1">
    <citation type="submission" date="2011-04" db="EMBL/GenBank/DDBJ databases">
        <title>The complete genome of Spirochaeta coccoides DSM 17374.</title>
        <authorList>
            <person name="Lucas S."/>
            <person name="Copeland A."/>
            <person name="Lapidus A."/>
            <person name="Bruce D."/>
            <person name="Goodwin L."/>
            <person name="Pitluck S."/>
            <person name="Peters L."/>
            <person name="Kyrpides N."/>
            <person name="Mavromatis K."/>
            <person name="Pagani I."/>
            <person name="Ivanova N."/>
            <person name="Ovchinnikova G."/>
            <person name="Lu M."/>
            <person name="Detter J.C."/>
            <person name="Tapia R."/>
            <person name="Han C."/>
            <person name="Land M."/>
            <person name="Hauser L."/>
            <person name="Markowitz V."/>
            <person name="Cheng J.-F."/>
            <person name="Hugenholtz P."/>
            <person name="Woyke T."/>
            <person name="Wu D."/>
            <person name="Spring S."/>
            <person name="Schroeder M."/>
            <person name="Brambilla E."/>
            <person name="Klenk H.-P."/>
            <person name="Eisen J.A."/>
        </authorList>
    </citation>
    <scope>NUCLEOTIDE SEQUENCE [LARGE SCALE GENOMIC DNA]</scope>
    <source>
        <strain evidence="12">ATCC BAA-1237 / DSM 17374 / SPN1</strain>
    </source>
</reference>
<protein>
    <recommendedName>
        <fullName evidence="10">ATP-dependent protease subunit HslV</fullName>
        <ecNumber evidence="10">3.4.25.2</ecNumber>
    </recommendedName>
</protein>
<evidence type="ECO:0000313" key="11">
    <source>
        <dbReference type="EMBL" id="AEC01872.1"/>
    </source>
</evidence>
<dbReference type="AlphaFoldDB" id="F4GKV9"/>
<keyword evidence="5 10" id="KW-0645">Protease</keyword>
<feature type="binding site" evidence="10">
    <location>
        <position position="168"/>
    </location>
    <ligand>
        <name>Na(+)</name>
        <dbReference type="ChEBI" id="CHEBI:29101"/>
    </ligand>
</feature>
<dbReference type="PANTHER" id="PTHR32194">
    <property type="entry name" value="METALLOPROTEASE TLDD"/>
    <property type="match status" value="1"/>
</dbReference>
<evidence type="ECO:0000256" key="4">
    <source>
        <dbReference type="ARBA" id="ARBA00022533"/>
    </source>
</evidence>
<dbReference type="NCBIfam" id="NF003964">
    <property type="entry name" value="PRK05456.1"/>
    <property type="match status" value="1"/>
</dbReference>
<comment type="subcellular location">
    <subcellularLocation>
        <location evidence="1 10">Cytoplasm</location>
    </subcellularLocation>
</comment>
<evidence type="ECO:0000256" key="9">
    <source>
        <dbReference type="ARBA" id="ARBA00023053"/>
    </source>
</evidence>
<keyword evidence="3 10" id="KW-0963">Cytoplasm</keyword>
<accession>F4GKV9</accession>
<feature type="active site" evidence="10">
    <location>
        <position position="6"/>
    </location>
</feature>
<dbReference type="PROSITE" id="PS51476">
    <property type="entry name" value="PROTEASOME_BETA_2"/>
    <property type="match status" value="1"/>
</dbReference>
<dbReference type="EC" id="3.4.25.2" evidence="10"/>